<reference evidence="5" key="1">
    <citation type="submission" date="2021-01" db="UniProtKB">
        <authorList>
            <consortium name="EnsemblMetazoa"/>
        </authorList>
    </citation>
    <scope>IDENTIFICATION</scope>
</reference>
<dbReference type="EnsemblMetazoa" id="XM_022791427">
    <property type="protein sequence ID" value="XP_022647162"/>
    <property type="gene ID" value="LOC111244381"/>
</dbReference>
<accession>A0A7M7J5K5</accession>
<dbReference type="PANTHER" id="PTHR12236:SF79">
    <property type="entry name" value="CUTICULAR PROTEIN 50CB-RELATED"/>
    <property type="match status" value="1"/>
</dbReference>
<dbReference type="PRINTS" id="PR00947">
    <property type="entry name" value="CUTICLE"/>
</dbReference>
<evidence type="ECO:0000256" key="3">
    <source>
        <dbReference type="SAM" id="MobiDB-lite"/>
    </source>
</evidence>
<dbReference type="PROSITE" id="PS00233">
    <property type="entry name" value="CHIT_BIND_RR_1"/>
    <property type="match status" value="1"/>
</dbReference>
<feature type="region of interest" description="Disordered" evidence="3">
    <location>
        <begin position="126"/>
        <end position="152"/>
    </location>
</feature>
<dbReference type="InterPro" id="IPR031311">
    <property type="entry name" value="CHIT_BIND_RR_consensus"/>
</dbReference>
<dbReference type="InterPro" id="IPR000618">
    <property type="entry name" value="Insect_cuticle"/>
</dbReference>
<dbReference type="GO" id="GO:0031012">
    <property type="term" value="C:extracellular matrix"/>
    <property type="evidence" value="ECO:0007669"/>
    <property type="project" value="TreeGrafter"/>
</dbReference>
<evidence type="ECO:0000313" key="6">
    <source>
        <dbReference type="Proteomes" id="UP000594260"/>
    </source>
</evidence>
<keyword evidence="6" id="KW-1185">Reference proteome</keyword>
<dbReference type="OrthoDB" id="6381807at2759"/>
<evidence type="ECO:0000256" key="1">
    <source>
        <dbReference type="ARBA" id="ARBA00022460"/>
    </source>
</evidence>
<dbReference type="GO" id="GO:0005615">
    <property type="term" value="C:extracellular space"/>
    <property type="evidence" value="ECO:0007669"/>
    <property type="project" value="TreeGrafter"/>
</dbReference>
<dbReference type="InterPro" id="IPR051217">
    <property type="entry name" value="Insect_Cuticle_Struc_Prot"/>
</dbReference>
<dbReference type="GO" id="GO:0042302">
    <property type="term" value="F:structural constituent of cuticle"/>
    <property type="evidence" value="ECO:0007669"/>
    <property type="project" value="UniProtKB-UniRule"/>
</dbReference>
<dbReference type="RefSeq" id="XP_022647162.1">
    <property type="nucleotide sequence ID" value="XM_022791427.1"/>
</dbReference>
<dbReference type="PROSITE" id="PS51155">
    <property type="entry name" value="CHIT_BIND_RR_2"/>
    <property type="match status" value="1"/>
</dbReference>
<dbReference type="GeneID" id="111244381"/>
<organism evidence="5 6">
    <name type="scientific">Varroa destructor</name>
    <name type="common">Honeybee mite</name>
    <dbReference type="NCBI Taxonomy" id="109461"/>
    <lineage>
        <taxon>Eukaryota</taxon>
        <taxon>Metazoa</taxon>
        <taxon>Ecdysozoa</taxon>
        <taxon>Arthropoda</taxon>
        <taxon>Chelicerata</taxon>
        <taxon>Arachnida</taxon>
        <taxon>Acari</taxon>
        <taxon>Parasitiformes</taxon>
        <taxon>Mesostigmata</taxon>
        <taxon>Gamasina</taxon>
        <taxon>Dermanyssoidea</taxon>
        <taxon>Varroidae</taxon>
        <taxon>Varroa</taxon>
    </lineage>
</organism>
<dbReference type="AlphaFoldDB" id="A0A7M7J5K5"/>
<feature type="region of interest" description="Disordered" evidence="3">
    <location>
        <begin position="25"/>
        <end position="70"/>
    </location>
</feature>
<feature type="signal peptide" evidence="4">
    <location>
        <begin position="1"/>
        <end position="22"/>
    </location>
</feature>
<sequence length="152" mass="16226">MPLVVLQLLLLVICTVVSVTLATPPNYGGYRGGGPGNSEENYGPPQPYEFSYNAEDAESSHGHSQNFDGTTVRGHYMIQMADGTMRRVEYHADESGFHAKVVTNELGTESGNPADVIFESSALTGEEAARQYAPEAGGKRRKAAGGDSGSWN</sequence>
<dbReference type="InParanoid" id="A0A7M7J5K5"/>
<dbReference type="PANTHER" id="PTHR12236">
    <property type="entry name" value="STRUCTURAL CONTITUENT OF CUTICLE"/>
    <property type="match status" value="1"/>
</dbReference>
<keyword evidence="1 2" id="KW-0193">Cuticle</keyword>
<dbReference type="Pfam" id="PF00379">
    <property type="entry name" value="Chitin_bind_4"/>
    <property type="match status" value="1"/>
</dbReference>
<keyword evidence="4" id="KW-0732">Signal</keyword>
<dbReference type="OMA" id="MIQMADG"/>
<evidence type="ECO:0000256" key="4">
    <source>
        <dbReference type="SAM" id="SignalP"/>
    </source>
</evidence>
<feature type="chain" id="PRO_5029661377" evidence="4">
    <location>
        <begin position="23"/>
        <end position="152"/>
    </location>
</feature>
<dbReference type="Proteomes" id="UP000594260">
    <property type="component" value="Unplaced"/>
</dbReference>
<dbReference type="KEGG" id="vde:111244381"/>
<evidence type="ECO:0000313" key="5">
    <source>
        <dbReference type="EnsemblMetazoa" id="XP_022647162"/>
    </source>
</evidence>
<protein>
    <submittedName>
        <fullName evidence="5">Uncharacterized protein</fullName>
    </submittedName>
</protein>
<evidence type="ECO:0000256" key="2">
    <source>
        <dbReference type="PROSITE-ProRule" id="PRU00497"/>
    </source>
</evidence>
<proteinExistence type="predicted"/>
<dbReference type="FunCoup" id="A0A7M7J5K5">
    <property type="interactions" value="46"/>
</dbReference>
<name>A0A7M7J5K5_VARDE</name>